<reference evidence="1" key="2">
    <citation type="submission" date="2024-10" db="UniProtKB">
        <authorList>
            <consortium name="EnsemblProtists"/>
        </authorList>
    </citation>
    <scope>IDENTIFICATION</scope>
</reference>
<keyword evidence="2" id="KW-1185">Reference proteome</keyword>
<dbReference type="KEGG" id="ehx:EMIHUDRAFT_237696"/>
<dbReference type="RefSeq" id="XP_005777895.1">
    <property type="nucleotide sequence ID" value="XM_005777838.1"/>
</dbReference>
<evidence type="ECO:0000313" key="1">
    <source>
        <dbReference type="EnsemblProtists" id="EOD25466"/>
    </source>
</evidence>
<proteinExistence type="predicted"/>
<organism evidence="1 2">
    <name type="scientific">Emiliania huxleyi (strain CCMP1516)</name>
    <dbReference type="NCBI Taxonomy" id="280463"/>
    <lineage>
        <taxon>Eukaryota</taxon>
        <taxon>Haptista</taxon>
        <taxon>Haptophyta</taxon>
        <taxon>Prymnesiophyceae</taxon>
        <taxon>Isochrysidales</taxon>
        <taxon>Noelaerhabdaceae</taxon>
        <taxon>Emiliania</taxon>
    </lineage>
</organism>
<dbReference type="GeneID" id="17271012"/>
<protein>
    <recommendedName>
        <fullName evidence="3">HNH nuclease domain-containing protein</fullName>
    </recommendedName>
</protein>
<evidence type="ECO:0000313" key="2">
    <source>
        <dbReference type="Proteomes" id="UP000013827"/>
    </source>
</evidence>
<dbReference type="PaxDb" id="2903-EOD25466"/>
<reference evidence="2" key="1">
    <citation type="journal article" date="2013" name="Nature">
        <title>Pan genome of the phytoplankton Emiliania underpins its global distribution.</title>
        <authorList>
            <person name="Read B.A."/>
            <person name="Kegel J."/>
            <person name="Klute M.J."/>
            <person name="Kuo A."/>
            <person name="Lefebvre S.C."/>
            <person name="Maumus F."/>
            <person name="Mayer C."/>
            <person name="Miller J."/>
            <person name="Monier A."/>
            <person name="Salamov A."/>
            <person name="Young J."/>
            <person name="Aguilar M."/>
            <person name="Claverie J.M."/>
            <person name="Frickenhaus S."/>
            <person name="Gonzalez K."/>
            <person name="Herman E.K."/>
            <person name="Lin Y.C."/>
            <person name="Napier J."/>
            <person name="Ogata H."/>
            <person name="Sarno A.F."/>
            <person name="Shmutz J."/>
            <person name="Schroeder D."/>
            <person name="de Vargas C."/>
            <person name="Verret F."/>
            <person name="von Dassow P."/>
            <person name="Valentin K."/>
            <person name="Van de Peer Y."/>
            <person name="Wheeler G."/>
            <person name="Dacks J.B."/>
            <person name="Delwiche C.F."/>
            <person name="Dyhrman S.T."/>
            <person name="Glockner G."/>
            <person name="John U."/>
            <person name="Richards T."/>
            <person name="Worden A.Z."/>
            <person name="Zhang X."/>
            <person name="Grigoriev I.V."/>
            <person name="Allen A.E."/>
            <person name="Bidle K."/>
            <person name="Borodovsky M."/>
            <person name="Bowler C."/>
            <person name="Brownlee C."/>
            <person name="Cock J.M."/>
            <person name="Elias M."/>
            <person name="Gladyshev V.N."/>
            <person name="Groth M."/>
            <person name="Guda C."/>
            <person name="Hadaegh A."/>
            <person name="Iglesias-Rodriguez M.D."/>
            <person name="Jenkins J."/>
            <person name="Jones B.M."/>
            <person name="Lawson T."/>
            <person name="Leese F."/>
            <person name="Lindquist E."/>
            <person name="Lobanov A."/>
            <person name="Lomsadze A."/>
            <person name="Malik S.B."/>
            <person name="Marsh M.E."/>
            <person name="Mackinder L."/>
            <person name="Mock T."/>
            <person name="Mueller-Roeber B."/>
            <person name="Pagarete A."/>
            <person name="Parker M."/>
            <person name="Probert I."/>
            <person name="Quesneville H."/>
            <person name="Raines C."/>
            <person name="Rensing S.A."/>
            <person name="Riano-Pachon D.M."/>
            <person name="Richier S."/>
            <person name="Rokitta S."/>
            <person name="Shiraiwa Y."/>
            <person name="Soanes D.M."/>
            <person name="van der Giezen M."/>
            <person name="Wahlund T.M."/>
            <person name="Williams B."/>
            <person name="Wilson W."/>
            <person name="Wolfe G."/>
            <person name="Wurch L.L."/>
        </authorList>
    </citation>
    <scope>NUCLEOTIDE SEQUENCE</scope>
</reference>
<evidence type="ECO:0008006" key="3">
    <source>
        <dbReference type="Google" id="ProtNLM"/>
    </source>
</evidence>
<accession>A0A0D3JPN1</accession>
<dbReference type="Proteomes" id="UP000013827">
    <property type="component" value="Unassembled WGS sequence"/>
</dbReference>
<dbReference type="AlphaFoldDB" id="A0A0D3JPN1"/>
<dbReference type="HOGENOM" id="CLU_569168_0_0_1"/>
<sequence length="480" mass="54351">MLRDETQVPADELRSFLELRKIAKAFWDFKLTFRETRCSTEDAAKYFSNINHLGVPLPQKSLQMMPAYCIADPATKIKFNQMVKASIDQFAYMPPHVARAFSDEIVVRALNYKQEQETVAQLNLNSVDWSEHSKERLKATFEWVSQLRQEWGLESAPAAMSAQDGFVRPALAVMIVALYRYVPVNGDIDDVEVDEEDARLRRLGVYFALRMLYFATLKSHEKGTGVQIKWASDILDGELPQINVLLPEVDAGQAIDQKLRAPFLTMISMLRHFEAAPSAAAAAASSTASSHIVFDVTPDDVNWQKHHFYPKEMCEQASIEKGIYNSLYNFTWLEHSVNAKLCCHPAIYLPLLKFVYVDGNDKGTLEAKEPPAAPRKRRRTPAIVDSTISWDNPDIIKILKDTELTPEKFRESYVIKPDPATVTSSKLDEWLEQNFFLPAGVDDDIFVELKGRRKRVMDAIESVVAVAGWEASSVHFTAGR</sequence>
<dbReference type="EnsemblProtists" id="EOD25466">
    <property type="protein sequence ID" value="EOD25466"/>
    <property type="gene ID" value="EMIHUDRAFT_237696"/>
</dbReference>
<name>A0A0D3JPN1_EMIH1</name>